<dbReference type="PANTHER" id="PTHR14890">
    <property type="entry name" value="FANCONI ANEMIA CORE COMPLEX-ASSOCIATED PROTEIN 100"/>
    <property type="match status" value="1"/>
</dbReference>
<evidence type="ECO:0008006" key="3">
    <source>
        <dbReference type="Google" id="ProtNLM"/>
    </source>
</evidence>
<organism evidence="1 2">
    <name type="scientific">Ranitomeya imitator</name>
    <name type="common">mimic poison frog</name>
    <dbReference type="NCBI Taxonomy" id="111125"/>
    <lineage>
        <taxon>Eukaryota</taxon>
        <taxon>Metazoa</taxon>
        <taxon>Chordata</taxon>
        <taxon>Craniata</taxon>
        <taxon>Vertebrata</taxon>
        <taxon>Euteleostomi</taxon>
        <taxon>Amphibia</taxon>
        <taxon>Batrachia</taxon>
        <taxon>Anura</taxon>
        <taxon>Neobatrachia</taxon>
        <taxon>Hyloidea</taxon>
        <taxon>Dendrobatidae</taxon>
        <taxon>Dendrobatinae</taxon>
        <taxon>Ranitomeya</taxon>
    </lineage>
</organism>
<evidence type="ECO:0000313" key="1">
    <source>
        <dbReference type="EMBL" id="CAJ0923360.1"/>
    </source>
</evidence>
<protein>
    <recommendedName>
        <fullName evidence="3">Fanconi anemia core complex-associated protein 100</fullName>
    </recommendedName>
</protein>
<feature type="non-terminal residue" evidence="1">
    <location>
        <position position="1"/>
    </location>
</feature>
<proteinExistence type="predicted"/>
<evidence type="ECO:0000313" key="2">
    <source>
        <dbReference type="Proteomes" id="UP001176940"/>
    </source>
</evidence>
<dbReference type="EMBL" id="CAUEEQ010002669">
    <property type="protein sequence ID" value="CAJ0923360.1"/>
    <property type="molecule type" value="Genomic_DNA"/>
</dbReference>
<gene>
    <name evidence="1" type="ORF">RIMI_LOCUS1977632</name>
</gene>
<keyword evidence="2" id="KW-1185">Reference proteome</keyword>
<name>A0ABN9KXR8_9NEOB</name>
<reference evidence="1" key="1">
    <citation type="submission" date="2023-07" db="EMBL/GenBank/DDBJ databases">
        <authorList>
            <person name="Stuckert A."/>
        </authorList>
    </citation>
    <scope>NUCLEOTIDE SEQUENCE</scope>
</reference>
<dbReference type="Pfam" id="PF15146">
    <property type="entry name" value="FANCAA"/>
    <property type="match status" value="1"/>
</dbReference>
<dbReference type="InterPro" id="IPR029251">
    <property type="entry name" value="Faap100"/>
</dbReference>
<accession>A0ABN9KXR8</accession>
<comment type="caution">
    <text evidence="1">The sequence shown here is derived from an EMBL/GenBank/DDBJ whole genome shotgun (WGS) entry which is preliminary data.</text>
</comment>
<dbReference type="PANTHER" id="PTHR14890:SF1">
    <property type="entry name" value="FANCONI ANEMIA CORE COMPLEX-ASSOCIATED PROTEIN 100"/>
    <property type="match status" value="1"/>
</dbReference>
<sequence>AVYLFPTNVWHIEVSMGRHQLYTLCAQNGLYLLEWDQHGRLLREPSSAMDKGDITIYQIGSTFGLLLDPALCSFTVASKFLIVAVAQQEQWKIRVYTWESPNLKDSLTMPSREVEFSPRYGASSADLQPVLCCVSVRKDKAIRADAPCEFALDAALFTKLFGVDVALLESPIILCGFPDGQVVYFPLKSTGVHPSTNQNTTHGGSKLLYHLEQSVVSIGAIRMDPDTEQPSAENRASDCLLIVGQKGLIVFMTSGENPENISCTYKDHTLLTPVSGTFYSTSGVFCCTASDLIYVTLCHPEKKAETRTTCATVSSLRHNIPMIAALSQMSSLDDTQLIALSKKGCLMLCKLNQKEIKDHQHGLSRANTGQKIKELLSGIGSVSERLSTLKTVANQKSRSLAKLNQVMSFSRELLSGQSETSPVRCVIRVSWAHVLQKSYVTTCCSLENKSGYTLEHGWNLCVLIRTDPITSYSFPVLLLKPGELQEFAFPLYGEELSSINFPITISCSLFYSLKGFAADCVTPSELDMFSSHKHGVCVPVQDHIIDLLQCLRLTPWLPIALVYHTLF</sequence>
<dbReference type="Proteomes" id="UP001176940">
    <property type="component" value="Unassembled WGS sequence"/>
</dbReference>